<dbReference type="CDD" id="cd19481">
    <property type="entry name" value="RecA-like_protease"/>
    <property type="match status" value="1"/>
</dbReference>
<evidence type="ECO:0000313" key="5">
    <source>
        <dbReference type="EMBL" id="QDV73837.1"/>
    </source>
</evidence>
<dbReference type="InterPro" id="IPR003959">
    <property type="entry name" value="ATPase_AAA_core"/>
</dbReference>
<dbReference type="Gene3D" id="3.40.50.300">
    <property type="entry name" value="P-loop containing nucleotide triphosphate hydrolases"/>
    <property type="match status" value="1"/>
</dbReference>
<dbReference type="Proteomes" id="UP000316426">
    <property type="component" value="Chromosome"/>
</dbReference>
<feature type="domain" description="AAA+ ATPase" evidence="4">
    <location>
        <begin position="225"/>
        <end position="353"/>
    </location>
</feature>
<dbReference type="SMART" id="SM00382">
    <property type="entry name" value="AAA"/>
    <property type="match status" value="1"/>
</dbReference>
<dbReference type="SUPFAM" id="SSF52540">
    <property type="entry name" value="P-loop containing nucleoside triphosphate hydrolases"/>
    <property type="match status" value="1"/>
</dbReference>
<dbReference type="GO" id="GO:0016887">
    <property type="term" value="F:ATP hydrolysis activity"/>
    <property type="evidence" value="ECO:0007669"/>
    <property type="project" value="InterPro"/>
</dbReference>
<dbReference type="Pfam" id="PF00004">
    <property type="entry name" value="AAA"/>
    <property type="match status" value="1"/>
</dbReference>
<dbReference type="InterPro" id="IPR027417">
    <property type="entry name" value="P-loop_NTPase"/>
</dbReference>
<name>A0A518K7T3_9BACT</name>
<dbReference type="GO" id="GO:0005524">
    <property type="term" value="F:ATP binding"/>
    <property type="evidence" value="ECO:0007669"/>
    <property type="project" value="UniProtKB-KW"/>
</dbReference>
<dbReference type="RefSeq" id="WP_145111517.1">
    <property type="nucleotide sequence ID" value="NZ_CP036349.1"/>
</dbReference>
<dbReference type="EC" id="3.4.24.-" evidence="5"/>
<dbReference type="InterPro" id="IPR050221">
    <property type="entry name" value="26S_Proteasome_ATPase"/>
</dbReference>
<keyword evidence="3" id="KW-0067">ATP-binding</keyword>
<dbReference type="AlphaFoldDB" id="A0A518K7T3"/>
<evidence type="ECO:0000256" key="2">
    <source>
        <dbReference type="ARBA" id="ARBA00022741"/>
    </source>
</evidence>
<evidence type="ECO:0000259" key="4">
    <source>
        <dbReference type="SMART" id="SM00382"/>
    </source>
</evidence>
<comment type="similarity">
    <text evidence="1">Belongs to the AAA ATPase family.</text>
</comment>
<gene>
    <name evidence="5" type="primary">ftsH3_2</name>
    <name evidence="5" type="ORF">Spa11_20360</name>
</gene>
<keyword evidence="5" id="KW-0378">Hydrolase</keyword>
<dbReference type="GO" id="GO:0008237">
    <property type="term" value="F:metallopeptidase activity"/>
    <property type="evidence" value="ECO:0007669"/>
    <property type="project" value="UniProtKB-KW"/>
</dbReference>
<protein>
    <submittedName>
        <fullName evidence="5">ATP-dependent zinc metalloprotease FtsH 3</fullName>
        <ecNumber evidence="5">3.4.24.-</ecNumber>
    </submittedName>
</protein>
<keyword evidence="5" id="KW-0482">Metalloprotease</keyword>
<organism evidence="5 6">
    <name type="scientific">Botrimarina mediterranea</name>
    <dbReference type="NCBI Taxonomy" id="2528022"/>
    <lineage>
        <taxon>Bacteria</taxon>
        <taxon>Pseudomonadati</taxon>
        <taxon>Planctomycetota</taxon>
        <taxon>Planctomycetia</taxon>
        <taxon>Pirellulales</taxon>
        <taxon>Lacipirellulaceae</taxon>
        <taxon>Botrimarina</taxon>
    </lineage>
</organism>
<dbReference type="InterPro" id="IPR003593">
    <property type="entry name" value="AAA+_ATPase"/>
</dbReference>
<keyword evidence="6" id="KW-1185">Reference proteome</keyword>
<keyword evidence="2" id="KW-0547">Nucleotide-binding</keyword>
<proteinExistence type="inferred from homology"/>
<keyword evidence="5" id="KW-0645">Protease</keyword>
<evidence type="ECO:0000256" key="1">
    <source>
        <dbReference type="ARBA" id="ARBA00006914"/>
    </source>
</evidence>
<evidence type="ECO:0000256" key="3">
    <source>
        <dbReference type="ARBA" id="ARBA00022840"/>
    </source>
</evidence>
<dbReference type="EMBL" id="CP036349">
    <property type="protein sequence ID" value="QDV73837.1"/>
    <property type="molecule type" value="Genomic_DNA"/>
</dbReference>
<accession>A0A518K7T3</accession>
<sequence>MTNWFSPLFAAGSARVRLFAHLGREAARSPVVRQVFQEYERPNLHLAIEAVLAKSQAPSPIGLVERQTSATLSQIVHSTFGTSFPIGPVEYVDVSLGDGERIACVKRGLYLTADDAGRPIALLIASDGDSYPPKILVEVMANERAVAEQFLRRVTEAVQHGKAYRGRVFSLERNCYGEVEVKFHRLPAISREQIILPNELLERIERHSISFSRHAERLQKCGRHLKRGLLLHGPPGTGKTLCATYLATRLENRTVILLTGGGMGSIEAACHLARLLAPTTVILEDVDLIGAERENQTVGANALLFELLNQMDGLNEDCDVLFILTTNRPDVLEPALSARPGRIDQAIEIPLPGEPCRSRLIELYAEGLTLAIDDRSDFVRRLEGASAAFIKELLRKAAVLSAEEHDGPDIVVDYGCLDRALSELLVAGGSLTRTLLGAKISPKEPAAN</sequence>
<reference evidence="5 6" key="1">
    <citation type="submission" date="2019-02" db="EMBL/GenBank/DDBJ databases">
        <title>Deep-cultivation of Planctomycetes and their phenomic and genomic characterization uncovers novel biology.</title>
        <authorList>
            <person name="Wiegand S."/>
            <person name="Jogler M."/>
            <person name="Boedeker C."/>
            <person name="Pinto D."/>
            <person name="Vollmers J."/>
            <person name="Rivas-Marin E."/>
            <person name="Kohn T."/>
            <person name="Peeters S.H."/>
            <person name="Heuer A."/>
            <person name="Rast P."/>
            <person name="Oberbeckmann S."/>
            <person name="Bunk B."/>
            <person name="Jeske O."/>
            <person name="Meyerdierks A."/>
            <person name="Storesund J.E."/>
            <person name="Kallscheuer N."/>
            <person name="Luecker S."/>
            <person name="Lage O.M."/>
            <person name="Pohl T."/>
            <person name="Merkel B.J."/>
            <person name="Hornburger P."/>
            <person name="Mueller R.-W."/>
            <person name="Bruemmer F."/>
            <person name="Labrenz M."/>
            <person name="Spormann A.M."/>
            <person name="Op den Camp H."/>
            <person name="Overmann J."/>
            <person name="Amann R."/>
            <person name="Jetten M.S.M."/>
            <person name="Mascher T."/>
            <person name="Medema M.H."/>
            <person name="Devos D.P."/>
            <person name="Kaster A.-K."/>
            <person name="Ovreas L."/>
            <person name="Rohde M."/>
            <person name="Galperin M.Y."/>
            <person name="Jogler C."/>
        </authorList>
    </citation>
    <scope>NUCLEOTIDE SEQUENCE [LARGE SCALE GENOMIC DNA]</scope>
    <source>
        <strain evidence="5 6">Spa11</strain>
    </source>
</reference>
<evidence type="ECO:0000313" key="6">
    <source>
        <dbReference type="Proteomes" id="UP000316426"/>
    </source>
</evidence>
<dbReference type="PANTHER" id="PTHR23073">
    <property type="entry name" value="26S PROTEASOME REGULATORY SUBUNIT"/>
    <property type="match status" value="1"/>
</dbReference>
<dbReference type="GO" id="GO:0006508">
    <property type="term" value="P:proteolysis"/>
    <property type="evidence" value="ECO:0007669"/>
    <property type="project" value="UniProtKB-KW"/>
</dbReference>
<dbReference type="KEGG" id="bmei:Spa11_20360"/>